<accession>A0A1D6IDC5</accession>
<dbReference type="AlphaFoldDB" id="A0A1D6IDC5"/>
<feature type="region of interest" description="Disordered" evidence="1">
    <location>
        <begin position="28"/>
        <end position="93"/>
    </location>
</feature>
<gene>
    <name evidence="3" type="ORF">ZEAMMB73_Zm00001d021642</name>
</gene>
<feature type="compositionally biased region" description="Basic and acidic residues" evidence="1">
    <location>
        <begin position="154"/>
        <end position="169"/>
    </location>
</feature>
<keyword evidence="2" id="KW-0732">Signal</keyword>
<sequence length="180" mass="20339">GTGLPLHFTSLFIFVSARNLAAPPVLHLPSPCADHASRSHRGRRPRRGRHDQSRHNGHHRLPHDKRTGRRQGRAAATGSRGQPAPEAPPRLSCLGAVRSRYSSEDRAEEKLLGHLRRQQGRPRERRRCLLQAQEGLPEEHVRLADAALGRRARGRPDPEWRQGEEEGGRVRRRVGGRQVR</sequence>
<name>A0A1D6IDC5_MAIZE</name>
<dbReference type="EMBL" id="CM007650">
    <property type="protein sequence ID" value="ONM57799.1"/>
    <property type="molecule type" value="Genomic_DNA"/>
</dbReference>
<evidence type="ECO:0000256" key="1">
    <source>
        <dbReference type="SAM" id="MobiDB-lite"/>
    </source>
</evidence>
<organism evidence="3">
    <name type="scientific">Zea mays</name>
    <name type="common">Maize</name>
    <dbReference type="NCBI Taxonomy" id="4577"/>
    <lineage>
        <taxon>Eukaryota</taxon>
        <taxon>Viridiplantae</taxon>
        <taxon>Streptophyta</taxon>
        <taxon>Embryophyta</taxon>
        <taxon>Tracheophyta</taxon>
        <taxon>Spermatophyta</taxon>
        <taxon>Magnoliopsida</taxon>
        <taxon>Liliopsida</taxon>
        <taxon>Poales</taxon>
        <taxon>Poaceae</taxon>
        <taxon>PACMAD clade</taxon>
        <taxon>Panicoideae</taxon>
        <taxon>Andropogonodae</taxon>
        <taxon>Andropogoneae</taxon>
        <taxon>Tripsacinae</taxon>
        <taxon>Zea</taxon>
    </lineage>
</organism>
<evidence type="ECO:0000256" key="2">
    <source>
        <dbReference type="SAM" id="SignalP"/>
    </source>
</evidence>
<dbReference type="IntAct" id="A0A1D6IDC5">
    <property type="interactions" value="1"/>
</dbReference>
<protein>
    <submittedName>
        <fullName evidence="3">Uncharacterized protein</fullName>
    </submittedName>
</protein>
<feature type="non-terminal residue" evidence="3">
    <location>
        <position position="1"/>
    </location>
</feature>
<feature type="signal peptide" evidence="2">
    <location>
        <begin position="1"/>
        <end position="17"/>
    </location>
</feature>
<feature type="region of interest" description="Disordered" evidence="1">
    <location>
        <begin position="148"/>
        <end position="180"/>
    </location>
</feature>
<feature type="compositionally biased region" description="Basic residues" evidence="1">
    <location>
        <begin position="38"/>
        <end position="49"/>
    </location>
</feature>
<feature type="chain" id="PRO_5010947542" evidence="2">
    <location>
        <begin position="18"/>
        <end position="180"/>
    </location>
</feature>
<evidence type="ECO:0000313" key="3">
    <source>
        <dbReference type="EMBL" id="ONM57799.1"/>
    </source>
</evidence>
<reference evidence="3" key="1">
    <citation type="submission" date="2015-12" db="EMBL/GenBank/DDBJ databases">
        <title>Update maize B73 reference genome by single molecule sequencing technologies.</title>
        <authorList>
            <consortium name="Maize Genome Sequencing Project"/>
            <person name="Ware D."/>
        </authorList>
    </citation>
    <scope>NUCLEOTIDE SEQUENCE [LARGE SCALE GENOMIC DNA]</scope>
    <source>
        <tissue evidence="3">Seedling</tissue>
    </source>
</reference>
<proteinExistence type="predicted"/>
<feature type="compositionally biased region" description="Basic residues" evidence="1">
    <location>
        <begin position="170"/>
        <end position="180"/>
    </location>
</feature>
<feature type="compositionally biased region" description="Low complexity" evidence="1">
    <location>
        <begin position="73"/>
        <end position="82"/>
    </location>
</feature>
<feature type="compositionally biased region" description="Basic residues" evidence="1">
    <location>
        <begin position="55"/>
        <end position="72"/>
    </location>
</feature>